<evidence type="ECO:0000313" key="2">
    <source>
        <dbReference type="EMBL" id="MBF4468613.1"/>
    </source>
</evidence>
<comment type="caution">
    <text evidence="2">The sequence shown here is derived from an EMBL/GenBank/DDBJ whole genome shotgun (WGS) entry which is preliminary data.</text>
</comment>
<accession>A0A843AFC9</accession>
<feature type="domain" description="Anti-bacteriophage protein A/HamA C-terminal" evidence="1">
    <location>
        <begin position="5"/>
        <end position="252"/>
    </location>
</feature>
<dbReference type="EMBL" id="JADIIN010000034">
    <property type="protein sequence ID" value="MBF4468613.1"/>
    <property type="molecule type" value="Genomic_DNA"/>
</dbReference>
<organism evidence="2 3">
    <name type="scientific">Methanobrevibacter arboriphilus</name>
    <dbReference type="NCBI Taxonomy" id="39441"/>
    <lineage>
        <taxon>Archaea</taxon>
        <taxon>Methanobacteriati</taxon>
        <taxon>Methanobacteriota</taxon>
        <taxon>Methanomada group</taxon>
        <taxon>Methanobacteria</taxon>
        <taxon>Methanobacteriales</taxon>
        <taxon>Methanobacteriaceae</taxon>
        <taxon>Methanobrevibacter</taxon>
    </lineage>
</organism>
<reference evidence="2" key="1">
    <citation type="submission" date="2020-10" db="EMBL/GenBank/DDBJ databases">
        <title>Dehalococcoides mccartyi of a TCE/Cr reducing biochatode.</title>
        <authorList>
            <person name="Matturro B."/>
        </authorList>
    </citation>
    <scope>NUCLEOTIDE SEQUENCE</scope>
    <source>
        <strain evidence="2">Bin4</strain>
    </source>
</reference>
<dbReference type="AlphaFoldDB" id="A0A843AFC9"/>
<dbReference type="RefSeq" id="WP_278522534.1">
    <property type="nucleotide sequence ID" value="NZ_JADIIN010000034.1"/>
</dbReference>
<dbReference type="Proteomes" id="UP000658733">
    <property type="component" value="Unassembled WGS sequence"/>
</dbReference>
<protein>
    <submittedName>
        <fullName evidence="2">DUF1837 domain-containing protein</fullName>
    </submittedName>
</protein>
<dbReference type="InterPro" id="IPR014976">
    <property type="entry name" value="AbpA_HamA_C"/>
</dbReference>
<name>A0A843AFC9_METAZ</name>
<sequence length="264" mass="31076">MIGNWLSETKRVKSKYKKFNIYDLTEDENKRDENLEKYLAEQMFIHLGYPNKMKRIYGNQDSSILKEHIYKKYLPPEGANLKQSTWAEIVAADILEKIKSHILPIYKLRFRDKNNMAMRGEADIVSCKIEGEKPTLIFTEVKSRRTYKKKVGVEAYEGVVKNNKENPDIVNFVSNCLERENNYEFMELFDNALLDPKSYNKDFEIFIVIEKDVYKPDILDALHEEDINLPNLNLNLLLIDSMKDLFENTYKQVGTVAEDFVYDK</sequence>
<gene>
    <name evidence="2" type="ORF">ISP01_04345</name>
</gene>
<evidence type="ECO:0000313" key="3">
    <source>
        <dbReference type="Proteomes" id="UP000658733"/>
    </source>
</evidence>
<dbReference type="Pfam" id="PF08878">
    <property type="entry name" value="HamA"/>
    <property type="match status" value="1"/>
</dbReference>
<evidence type="ECO:0000259" key="1">
    <source>
        <dbReference type="Pfam" id="PF08878"/>
    </source>
</evidence>
<proteinExistence type="predicted"/>